<dbReference type="AlphaFoldDB" id="A0A6G7BAT3"/>
<keyword evidence="1" id="KW-1133">Transmembrane helix</keyword>
<name>A0A6G7BAT3_9LACO</name>
<evidence type="ECO:0000256" key="1">
    <source>
        <dbReference type="SAM" id="Phobius"/>
    </source>
</evidence>
<dbReference type="EMBL" id="CP049229">
    <property type="protein sequence ID" value="QIH24512.1"/>
    <property type="molecule type" value="Genomic_DNA"/>
</dbReference>
<gene>
    <name evidence="2" type="ORF">G6Z83_07270</name>
</gene>
<geneLocation type="plasmid" evidence="3">
    <name>pc0210c1</name>
</geneLocation>
<sequence>MRNIKDIKYKSKLIYILVTSVLLLMFITTLLVAYHNYQSIEHTKHCISDVELDIKKINKIKLKQPHTIIFKSPLSMDKLDLEKAESRAIAKIKQGMTLTFGSLKTKKDFADKKGKIAKLMGSKFANFWVIPNHDTQYVKNDFTNCYFANSNDIYHMKCVAYAQYQVKEAGQSVPCSIMLLIDYDLSEQKVNNFDIVTFLTNDVLDYTGSNL</sequence>
<dbReference type="Proteomes" id="UP000501676">
    <property type="component" value="Plasmid pC0210C1"/>
</dbReference>
<accession>A0A6G7BAT3</accession>
<keyword evidence="1" id="KW-0472">Membrane</keyword>
<keyword evidence="1" id="KW-0812">Transmembrane</keyword>
<protein>
    <submittedName>
        <fullName evidence="2">Uncharacterized protein</fullName>
    </submittedName>
</protein>
<keyword evidence="2" id="KW-0614">Plasmid</keyword>
<feature type="transmembrane region" description="Helical" evidence="1">
    <location>
        <begin position="12"/>
        <end position="34"/>
    </location>
</feature>
<reference evidence="2 3" key="1">
    <citation type="submission" date="2020-02" db="EMBL/GenBank/DDBJ databases">
        <title>Complete genome sequences of six Lactobacillus iners strains isolated from the human vagina.</title>
        <authorList>
            <person name="France M.T."/>
            <person name="Rutt L."/>
            <person name="Narina S."/>
            <person name="Arbaugh S."/>
            <person name="Humphrys M.S."/>
            <person name="Ma B."/>
            <person name="Hayward M.R."/>
            <person name="Relman D."/>
            <person name="Kwon D.S."/>
            <person name="Ravel J."/>
        </authorList>
    </citation>
    <scope>NUCLEOTIDE SEQUENCE [LARGE SCALE GENOMIC DNA]</scope>
    <source>
        <strain evidence="2 3">C0210C1</strain>
        <plasmid evidence="3">pc0210c1</plasmid>
    </source>
</reference>
<organism evidence="2 3">
    <name type="scientific">Lactobacillus iners</name>
    <dbReference type="NCBI Taxonomy" id="147802"/>
    <lineage>
        <taxon>Bacteria</taxon>
        <taxon>Bacillati</taxon>
        <taxon>Bacillota</taxon>
        <taxon>Bacilli</taxon>
        <taxon>Lactobacillales</taxon>
        <taxon>Lactobacillaceae</taxon>
        <taxon>Lactobacillus</taxon>
    </lineage>
</organism>
<evidence type="ECO:0000313" key="3">
    <source>
        <dbReference type="Proteomes" id="UP000501676"/>
    </source>
</evidence>
<evidence type="ECO:0000313" key="2">
    <source>
        <dbReference type="EMBL" id="QIH24512.1"/>
    </source>
</evidence>
<dbReference type="RefSeq" id="WP_164824173.1">
    <property type="nucleotide sequence ID" value="NZ_CP049229.1"/>
</dbReference>
<proteinExistence type="predicted"/>